<name>A0A5R9KY80_9BACT</name>
<protein>
    <submittedName>
        <fullName evidence="1">T9SS type A sorting domain-containing protein</fullName>
    </submittedName>
</protein>
<dbReference type="EMBL" id="VCEJ01000004">
    <property type="protein sequence ID" value="TLV01121.1"/>
    <property type="molecule type" value="Genomic_DNA"/>
</dbReference>
<keyword evidence="2" id="KW-1185">Reference proteome</keyword>
<dbReference type="NCBIfam" id="TIGR04183">
    <property type="entry name" value="Por_Secre_tail"/>
    <property type="match status" value="1"/>
</dbReference>
<dbReference type="InterPro" id="IPR017853">
    <property type="entry name" value="GH"/>
</dbReference>
<organism evidence="1 2">
    <name type="scientific">Dyadobacter luticola</name>
    <dbReference type="NCBI Taxonomy" id="1979387"/>
    <lineage>
        <taxon>Bacteria</taxon>
        <taxon>Pseudomonadati</taxon>
        <taxon>Bacteroidota</taxon>
        <taxon>Cytophagia</taxon>
        <taxon>Cytophagales</taxon>
        <taxon>Spirosomataceae</taxon>
        <taxon>Dyadobacter</taxon>
    </lineage>
</organism>
<dbReference type="AlphaFoldDB" id="A0A5R9KY80"/>
<comment type="caution">
    <text evidence="1">The sequence shown here is derived from an EMBL/GenBank/DDBJ whole genome shotgun (WGS) entry which is preliminary data.</text>
</comment>
<dbReference type="Gene3D" id="3.20.20.80">
    <property type="entry name" value="Glycosidases"/>
    <property type="match status" value="1"/>
</dbReference>
<dbReference type="Proteomes" id="UP000306402">
    <property type="component" value="Unassembled WGS sequence"/>
</dbReference>
<dbReference type="InterPro" id="IPR026444">
    <property type="entry name" value="Secre_tail"/>
</dbReference>
<dbReference type="SUPFAM" id="SSF51445">
    <property type="entry name" value="(Trans)glycosidases"/>
    <property type="match status" value="1"/>
</dbReference>
<gene>
    <name evidence="1" type="ORF">FEN17_16855</name>
</gene>
<dbReference type="RefSeq" id="WP_138366493.1">
    <property type="nucleotide sequence ID" value="NZ_VCEJ01000004.1"/>
</dbReference>
<evidence type="ECO:0000313" key="2">
    <source>
        <dbReference type="Proteomes" id="UP000306402"/>
    </source>
</evidence>
<accession>A0A5R9KY80</accession>
<evidence type="ECO:0000313" key="1">
    <source>
        <dbReference type="EMBL" id="TLV01121.1"/>
    </source>
</evidence>
<sequence>MKQTLRVRWTCLGVWFVCFFCLNVSDLRAQQRYFAVSMVNENDDPELDVIQGSKDVGANAVALTIQWGSIEGKISRILKQEHGENYNVWKQYDDQIALATSLGMKIAINVAVSTGDDATNSLSDRYGIDTGDGWAKEDRVVVINYSGEGAVFQKQGGPIRPGLNLQFVMTSLVAQSTRDRITSFAKKVMQRYKYLLDSDDLLYINVIFSRAGEGEFDMGSSKYHYDQMLDMSAALSDYSTPMVNGYRNWLQGKYGNIMYLNSQWGSNYPSFGSVFPKLPSGSTYTGADGNDWFLYRTAVLKETNNIFRNAVREVDSRVTVITHHGSVFDKLSSERGTLAFKEIGADLDGIKINDDIHYDHRFALDLLRSNLPDRFYINEAAYYSGTQFAEELTEESYKHGANMVTIFHMDDALASPSARDAMKALTDKWVKNKNVTKLNPSNNDTFALSNMLNADGCETNRDSYSGDCDAYRNWRNAYNNAGSKPVNIFMVDDVTTPGCFYKDLRAANNNDNVSAIIPDNQYYHLTGNDCRLVGTVKGNNLTNGNTPFNAKVTIDGEVKSYKSQPYVQRHFAFKPGGTNPSQARLTIYVSQDEFTAFNQLSTVRLPTNSGDINGKTKLRIWQWHGDNALTGNPDEVIDPADEDIQWDGVLNMWRIAFNVNGFSSFFVTADKAGPLPVTLARFEGEKVEHSASLTWQTSEETSSDHFEIQHSMDGKQWSEIGNVNSAGESVGLKSYSFVHPHPLAGDNFYRLKMVDLDGTFAYSKMVLVGFEKGAATVVFPNPVNSGIISLQYSGAVPAVTLTDVMGKEIVSDIQKNGPNNLLVKPQGKLAPGLYILTADYGTMQTRHKVAVVN</sequence>
<reference evidence="1 2" key="1">
    <citation type="submission" date="2019-05" db="EMBL/GenBank/DDBJ databases">
        <authorList>
            <person name="Qu J.-H."/>
        </authorList>
    </citation>
    <scope>NUCLEOTIDE SEQUENCE [LARGE SCALE GENOMIC DNA]</scope>
    <source>
        <strain evidence="1 2">T17</strain>
    </source>
</reference>
<proteinExistence type="predicted"/>
<dbReference type="OrthoDB" id="901365at2"/>